<protein>
    <submittedName>
        <fullName evidence="2">Sulfatase</fullName>
    </submittedName>
</protein>
<dbReference type="AlphaFoldDB" id="A0A5C6E9X3"/>
<evidence type="ECO:0000313" key="3">
    <source>
        <dbReference type="Proteomes" id="UP000315471"/>
    </source>
</evidence>
<dbReference type="EMBL" id="SJPY01000001">
    <property type="protein sequence ID" value="TWU45648.1"/>
    <property type="molecule type" value="Genomic_DNA"/>
</dbReference>
<keyword evidence="3" id="KW-1185">Reference proteome</keyword>
<dbReference type="InterPro" id="IPR017850">
    <property type="entry name" value="Alkaline_phosphatase_core_sf"/>
</dbReference>
<organism evidence="2 3">
    <name type="scientific">Novipirellula aureliae</name>
    <dbReference type="NCBI Taxonomy" id="2527966"/>
    <lineage>
        <taxon>Bacteria</taxon>
        <taxon>Pseudomonadati</taxon>
        <taxon>Planctomycetota</taxon>
        <taxon>Planctomycetia</taxon>
        <taxon>Pirellulales</taxon>
        <taxon>Pirellulaceae</taxon>
        <taxon>Novipirellula</taxon>
    </lineage>
</organism>
<accession>A0A5C6E9X3</accession>
<dbReference type="Proteomes" id="UP000315471">
    <property type="component" value="Unassembled WGS sequence"/>
</dbReference>
<evidence type="ECO:0000313" key="2">
    <source>
        <dbReference type="EMBL" id="TWU45648.1"/>
    </source>
</evidence>
<comment type="caution">
    <text evidence="2">The sequence shown here is derived from an EMBL/GenBank/DDBJ whole genome shotgun (WGS) entry which is preliminary data.</text>
</comment>
<name>A0A5C6E9X3_9BACT</name>
<feature type="region of interest" description="Disordered" evidence="1">
    <location>
        <begin position="40"/>
        <end position="73"/>
    </location>
</feature>
<dbReference type="Gene3D" id="3.40.720.10">
    <property type="entry name" value="Alkaline Phosphatase, subunit A"/>
    <property type="match status" value="1"/>
</dbReference>
<sequence length="140" mass="15496">MLPCVAFPSASDAESLEEAGYATGHFGKWHLAGKDRSFPSHQGFDETYDSFGNGELQEGAKGNKKGPQEDPKGVFTLTRKACDFIERNHLAETNTVKRDERIDDLLAWFDSADALLPEKANPKDGAEARRKADQKARLKN</sequence>
<feature type="region of interest" description="Disordered" evidence="1">
    <location>
        <begin position="117"/>
        <end position="140"/>
    </location>
</feature>
<reference evidence="2 3" key="1">
    <citation type="submission" date="2019-02" db="EMBL/GenBank/DDBJ databases">
        <title>Deep-cultivation of Planctomycetes and their phenomic and genomic characterization uncovers novel biology.</title>
        <authorList>
            <person name="Wiegand S."/>
            <person name="Jogler M."/>
            <person name="Boedeker C."/>
            <person name="Pinto D."/>
            <person name="Vollmers J."/>
            <person name="Rivas-Marin E."/>
            <person name="Kohn T."/>
            <person name="Peeters S.H."/>
            <person name="Heuer A."/>
            <person name="Rast P."/>
            <person name="Oberbeckmann S."/>
            <person name="Bunk B."/>
            <person name="Jeske O."/>
            <person name="Meyerdierks A."/>
            <person name="Storesund J.E."/>
            <person name="Kallscheuer N."/>
            <person name="Luecker S."/>
            <person name="Lage O.M."/>
            <person name="Pohl T."/>
            <person name="Merkel B.J."/>
            <person name="Hornburger P."/>
            <person name="Mueller R.-W."/>
            <person name="Bruemmer F."/>
            <person name="Labrenz M."/>
            <person name="Spormann A.M."/>
            <person name="Op Den Camp H."/>
            <person name="Overmann J."/>
            <person name="Amann R."/>
            <person name="Jetten M.S.M."/>
            <person name="Mascher T."/>
            <person name="Medema M.H."/>
            <person name="Devos D.P."/>
            <person name="Kaster A.-K."/>
            <person name="Ovreas L."/>
            <person name="Rohde M."/>
            <person name="Galperin M.Y."/>
            <person name="Jogler C."/>
        </authorList>
    </citation>
    <scope>NUCLEOTIDE SEQUENCE [LARGE SCALE GENOMIC DNA]</scope>
    <source>
        <strain evidence="2 3">Q31b</strain>
    </source>
</reference>
<gene>
    <name evidence="2" type="ORF">Q31b_08240</name>
</gene>
<dbReference type="SUPFAM" id="SSF53649">
    <property type="entry name" value="Alkaline phosphatase-like"/>
    <property type="match status" value="1"/>
</dbReference>
<dbReference type="RefSeq" id="WP_231617282.1">
    <property type="nucleotide sequence ID" value="NZ_SJPY01000001.1"/>
</dbReference>
<feature type="compositionally biased region" description="Basic and acidic residues" evidence="1">
    <location>
        <begin position="120"/>
        <end position="140"/>
    </location>
</feature>
<proteinExistence type="predicted"/>
<evidence type="ECO:0000256" key="1">
    <source>
        <dbReference type="SAM" id="MobiDB-lite"/>
    </source>
</evidence>